<accession>A0AAU7BID1</accession>
<dbReference type="NCBIfam" id="NF009566">
    <property type="entry name" value="PRK13020.1"/>
    <property type="match status" value="1"/>
</dbReference>
<reference evidence="5" key="1">
    <citation type="journal article" date="2019" name="Microbiol. Resour. Announc.">
        <title>Draft Genome Sequences of Five Environmental Bacterial Isolates That Degrade Polyethylene Terephthalate Plastic.</title>
        <authorList>
            <person name="Leon-Zayas R."/>
            <person name="Roberts C."/>
            <person name="Vague M."/>
            <person name="Mellies J.L."/>
        </authorList>
    </citation>
    <scope>NUCLEOTIDE SEQUENCE</scope>
    <source>
        <strain evidence="5">13.2</strain>
    </source>
</reference>
<feature type="repeat" description="Lumazine-binding" evidence="3">
    <location>
        <begin position="98"/>
        <end position="194"/>
    </location>
</feature>
<name>A0AAU7BID1_9PSED</name>
<dbReference type="Pfam" id="PF00677">
    <property type="entry name" value="Lum_binding"/>
    <property type="match status" value="2"/>
</dbReference>
<feature type="domain" description="Lumazine-binding" evidence="4">
    <location>
        <begin position="1"/>
        <end position="97"/>
    </location>
</feature>
<sequence>MYTGIVQAVRPLLDVTTYPGHNQFTIDLTPELLDELKIGASVSVEGTCLSVTEINGSQVRFDAMTATLERTNLSSFKPGRSVNIERSAKMNAEVGGHLMAGHIATTAEIVELSIKETGAFIKFRMPPQWGKYVFPRGFIGVNGCSLTVADVEDNVITINLIPETLRQTTFASYHPGELLNIEVDHQTMVLVDVVERTIKGTWPAKTCCPEACTCSLTPSPRAQPGVCACR</sequence>
<organism evidence="5">
    <name type="scientific">Pseudomonas sp. 13.2</name>
    <dbReference type="NCBI Taxonomy" id="3144665"/>
    <lineage>
        <taxon>Bacteria</taxon>
        <taxon>Pseudomonadati</taxon>
        <taxon>Pseudomonadota</taxon>
        <taxon>Gammaproteobacteria</taxon>
        <taxon>Pseudomonadales</taxon>
        <taxon>Pseudomonadaceae</taxon>
        <taxon>Pseudomonas</taxon>
    </lineage>
</organism>
<dbReference type="PANTHER" id="PTHR21098">
    <property type="entry name" value="RIBOFLAVIN SYNTHASE ALPHA CHAIN"/>
    <property type="match status" value="1"/>
</dbReference>
<dbReference type="NCBIfam" id="NF006767">
    <property type="entry name" value="PRK09289.1"/>
    <property type="match status" value="1"/>
</dbReference>
<evidence type="ECO:0000256" key="2">
    <source>
        <dbReference type="NCBIfam" id="TIGR00187"/>
    </source>
</evidence>
<dbReference type="GO" id="GO:0004746">
    <property type="term" value="F:riboflavin synthase activity"/>
    <property type="evidence" value="ECO:0007669"/>
    <property type="project" value="UniProtKB-UniRule"/>
</dbReference>
<gene>
    <name evidence="5" type="ORF">ABH853_02650</name>
</gene>
<evidence type="ECO:0000256" key="3">
    <source>
        <dbReference type="PROSITE-ProRule" id="PRU00524"/>
    </source>
</evidence>
<proteinExistence type="predicted"/>
<dbReference type="InterPro" id="IPR017938">
    <property type="entry name" value="Riboflavin_synthase-like_b-brl"/>
</dbReference>
<dbReference type="EMBL" id="CP157179">
    <property type="protein sequence ID" value="XBG32216.1"/>
    <property type="molecule type" value="Genomic_DNA"/>
</dbReference>
<dbReference type="CDD" id="cd00402">
    <property type="entry name" value="Riboflavin_synthase_like"/>
    <property type="match status" value="1"/>
</dbReference>
<protein>
    <recommendedName>
        <fullName evidence="2">Riboflavin synthase</fullName>
        <ecNumber evidence="2">2.5.1.9</ecNumber>
    </recommendedName>
</protein>
<dbReference type="PANTHER" id="PTHR21098:SF0">
    <property type="entry name" value="RIBOFLAVIN SYNTHASE"/>
    <property type="match status" value="1"/>
</dbReference>
<dbReference type="GO" id="GO:0009231">
    <property type="term" value="P:riboflavin biosynthetic process"/>
    <property type="evidence" value="ECO:0007669"/>
    <property type="project" value="TreeGrafter"/>
</dbReference>
<dbReference type="SUPFAM" id="SSF63380">
    <property type="entry name" value="Riboflavin synthase domain-like"/>
    <property type="match status" value="2"/>
</dbReference>
<dbReference type="GO" id="GO:0005829">
    <property type="term" value="C:cytosol"/>
    <property type="evidence" value="ECO:0007669"/>
    <property type="project" value="TreeGrafter"/>
</dbReference>
<evidence type="ECO:0000313" key="5">
    <source>
        <dbReference type="EMBL" id="XBG32216.1"/>
    </source>
</evidence>
<dbReference type="InterPro" id="IPR001783">
    <property type="entry name" value="Lumazine-bd"/>
</dbReference>
<reference evidence="5" key="2">
    <citation type="submission" date="2024-05" db="EMBL/GenBank/DDBJ databases">
        <authorList>
            <person name="Mellies J."/>
            <person name="Newton I."/>
        </authorList>
    </citation>
    <scope>NUCLEOTIDE SEQUENCE</scope>
    <source>
        <strain evidence="5">13.2</strain>
    </source>
</reference>
<evidence type="ECO:0000259" key="4">
    <source>
        <dbReference type="PROSITE" id="PS51177"/>
    </source>
</evidence>
<dbReference type="AlphaFoldDB" id="A0AAU7BID1"/>
<feature type="repeat" description="Lumazine-binding" evidence="3">
    <location>
        <begin position="1"/>
        <end position="97"/>
    </location>
</feature>
<dbReference type="PIRSF" id="PIRSF000498">
    <property type="entry name" value="Riboflavin_syn_A"/>
    <property type="match status" value="1"/>
</dbReference>
<evidence type="ECO:0000256" key="1">
    <source>
        <dbReference type="ARBA" id="ARBA00022737"/>
    </source>
</evidence>
<keyword evidence="1" id="KW-0677">Repeat</keyword>
<feature type="domain" description="Lumazine-binding" evidence="4">
    <location>
        <begin position="98"/>
        <end position="194"/>
    </location>
</feature>
<dbReference type="Gene3D" id="2.40.30.20">
    <property type="match status" value="2"/>
</dbReference>
<dbReference type="NCBIfam" id="TIGR00187">
    <property type="entry name" value="ribE"/>
    <property type="match status" value="1"/>
</dbReference>
<dbReference type="InterPro" id="IPR023366">
    <property type="entry name" value="ATP_synth_asu-like_sf"/>
</dbReference>
<dbReference type="EC" id="2.5.1.9" evidence="2"/>
<dbReference type="InterPro" id="IPR026017">
    <property type="entry name" value="Lumazine-bd_dom"/>
</dbReference>
<dbReference type="PROSITE" id="PS51177">
    <property type="entry name" value="LUMAZINE_BIND"/>
    <property type="match status" value="2"/>
</dbReference>